<name>A0A699J3Q3_TANCI</name>
<evidence type="ECO:0000256" key="1">
    <source>
        <dbReference type="SAM" id="MobiDB-lite"/>
    </source>
</evidence>
<dbReference type="EMBL" id="BKCJ010367826">
    <property type="protein sequence ID" value="GFA09311.1"/>
    <property type="molecule type" value="Genomic_DNA"/>
</dbReference>
<feature type="region of interest" description="Disordered" evidence="1">
    <location>
        <begin position="70"/>
        <end position="150"/>
    </location>
</feature>
<dbReference type="AlphaFoldDB" id="A0A699J3Q3"/>
<evidence type="ECO:0000313" key="2">
    <source>
        <dbReference type="EMBL" id="GFA09311.1"/>
    </source>
</evidence>
<feature type="compositionally biased region" description="Basic and acidic residues" evidence="1">
    <location>
        <begin position="139"/>
        <end position="150"/>
    </location>
</feature>
<protein>
    <submittedName>
        <fullName evidence="2">Uncharacterized protein</fullName>
    </submittedName>
</protein>
<sequence>MAQQVISTAQLVPRYHTIGRCNNYAVLQSIPCSLKCKIVEKILLVHPLSYALTATVDVLVVTSPRAHKMPTLTAASHQGKKSTRIEPGSHKERLENVNDDVEKTNTVVKEKDNDDGASCNMEFRNEKIQRPIPTPTRSPKKDLSSDKKIS</sequence>
<accession>A0A699J3Q3</accession>
<gene>
    <name evidence="2" type="ORF">Tci_581283</name>
</gene>
<organism evidence="2">
    <name type="scientific">Tanacetum cinerariifolium</name>
    <name type="common">Dalmatian daisy</name>
    <name type="synonym">Chrysanthemum cinerariifolium</name>
    <dbReference type="NCBI Taxonomy" id="118510"/>
    <lineage>
        <taxon>Eukaryota</taxon>
        <taxon>Viridiplantae</taxon>
        <taxon>Streptophyta</taxon>
        <taxon>Embryophyta</taxon>
        <taxon>Tracheophyta</taxon>
        <taxon>Spermatophyta</taxon>
        <taxon>Magnoliopsida</taxon>
        <taxon>eudicotyledons</taxon>
        <taxon>Gunneridae</taxon>
        <taxon>Pentapetalae</taxon>
        <taxon>asterids</taxon>
        <taxon>campanulids</taxon>
        <taxon>Asterales</taxon>
        <taxon>Asteraceae</taxon>
        <taxon>Asteroideae</taxon>
        <taxon>Anthemideae</taxon>
        <taxon>Anthemidinae</taxon>
        <taxon>Tanacetum</taxon>
    </lineage>
</organism>
<proteinExistence type="predicted"/>
<feature type="compositionally biased region" description="Basic and acidic residues" evidence="1">
    <location>
        <begin position="83"/>
        <end position="114"/>
    </location>
</feature>
<comment type="caution">
    <text evidence="2">The sequence shown here is derived from an EMBL/GenBank/DDBJ whole genome shotgun (WGS) entry which is preliminary data.</text>
</comment>
<reference evidence="2" key="1">
    <citation type="journal article" date="2019" name="Sci. Rep.">
        <title>Draft genome of Tanacetum cinerariifolium, the natural source of mosquito coil.</title>
        <authorList>
            <person name="Yamashiro T."/>
            <person name="Shiraishi A."/>
            <person name="Satake H."/>
            <person name="Nakayama K."/>
        </authorList>
    </citation>
    <scope>NUCLEOTIDE SEQUENCE</scope>
</reference>